<dbReference type="EMBL" id="BRXW01000554">
    <property type="protein sequence ID" value="GMH65730.1"/>
    <property type="molecule type" value="Genomic_DNA"/>
</dbReference>
<keyword evidence="2" id="KW-1185">Reference proteome</keyword>
<comment type="caution">
    <text evidence="1">The sequence shown here is derived from an EMBL/GenBank/DDBJ whole genome shotgun (WGS) entry which is preliminary data.</text>
</comment>
<reference evidence="2" key="1">
    <citation type="journal article" date="2023" name="Commun. Biol.">
        <title>Genome analysis of Parmales, the sister group of diatoms, reveals the evolutionary specialization of diatoms from phago-mixotrophs to photoautotrophs.</title>
        <authorList>
            <person name="Ban H."/>
            <person name="Sato S."/>
            <person name="Yoshikawa S."/>
            <person name="Yamada K."/>
            <person name="Nakamura Y."/>
            <person name="Ichinomiya M."/>
            <person name="Sato N."/>
            <person name="Blanc-Mathieu R."/>
            <person name="Endo H."/>
            <person name="Kuwata A."/>
            <person name="Ogata H."/>
        </authorList>
    </citation>
    <scope>NUCLEOTIDE SEQUENCE [LARGE SCALE GENOMIC DNA]</scope>
    <source>
        <strain evidence="2">NIES 3700</strain>
    </source>
</reference>
<name>A0A9W7A970_9STRA</name>
<dbReference type="Proteomes" id="UP001165122">
    <property type="component" value="Unassembled WGS sequence"/>
</dbReference>
<sequence length="77" mass="8317">MPPQKVSIIFALVDAVQPVLDGCNGKTIEQPVMVAMDAMLVRVQTLNSHILDWQARKKGVQGHRETLGGGVIHDGEA</sequence>
<protein>
    <submittedName>
        <fullName evidence="1">Uncharacterized protein</fullName>
    </submittedName>
</protein>
<accession>A0A9W7A970</accession>
<gene>
    <name evidence="1" type="ORF">TrLO_g14494</name>
</gene>
<evidence type="ECO:0000313" key="2">
    <source>
        <dbReference type="Proteomes" id="UP001165122"/>
    </source>
</evidence>
<organism evidence="1 2">
    <name type="scientific">Triparma laevis f. longispina</name>
    <dbReference type="NCBI Taxonomy" id="1714387"/>
    <lineage>
        <taxon>Eukaryota</taxon>
        <taxon>Sar</taxon>
        <taxon>Stramenopiles</taxon>
        <taxon>Ochrophyta</taxon>
        <taxon>Bolidophyceae</taxon>
        <taxon>Parmales</taxon>
        <taxon>Triparmaceae</taxon>
        <taxon>Triparma</taxon>
    </lineage>
</organism>
<proteinExistence type="predicted"/>
<dbReference type="AlphaFoldDB" id="A0A9W7A970"/>
<evidence type="ECO:0000313" key="1">
    <source>
        <dbReference type="EMBL" id="GMH65730.1"/>
    </source>
</evidence>